<dbReference type="AlphaFoldDB" id="S0FRV8"/>
<dbReference type="Proteomes" id="UP000014155">
    <property type="component" value="Unassembled WGS sequence"/>
</dbReference>
<feature type="transmembrane region" description="Helical" evidence="1">
    <location>
        <begin position="44"/>
        <end position="61"/>
    </location>
</feature>
<evidence type="ECO:0000256" key="1">
    <source>
        <dbReference type="SAM" id="Phobius"/>
    </source>
</evidence>
<keyword evidence="1" id="KW-0472">Membrane</keyword>
<reference evidence="2 3" key="1">
    <citation type="journal article" date="2013" name="Genome Announc.">
        <title>Draft Genome Sequence of the Cellulolytic, Mesophilic, Anaerobic Bacterium Clostridium termitidis Strain CT1112 (DSM 5398).</title>
        <authorList>
            <person name="Lal S."/>
            <person name="Ramachandran U."/>
            <person name="Zhang X."/>
            <person name="Munir R."/>
            <person name="Sparling R."/>
            <person name="Levin D.B."/>
        </authorList>
    </citation>
    <scope>NUCLEOTIDE SEQUENCE [LARGE SCALE GENOMIC DNA]</scope>
    <source>
        <strain evidence="2 3">CT1112</strain>
    </source>
</reference>
<organism evidence="2 3">
    <name type="scientific">Ruminiclostridium cellobioparum subsp. termitidis CT1112</name>
    <dbReference type="NCBI Taxonomy" id="1195236"/>
    <lineage>
        <taxon>Bacteria</taxon>
        <taxon>Bacillati</taxon>
        <taxon>Bacillota</taxon>
        <taxon>Clostridia</taxon>
        <taxon>Eubacteriales</taxon>
        <taxon>Oscillospiraceae</taxon>
        <taxon>Ruminiclostridium</taxon>
    </lineage>
</organism>
<comment type="caution">
    <text evidence="2">The sequence shown here is derived from an EMBL/GenBank/DDBJ whole genome shotgun (WGS) entry which is preliminary data.</text>
</comment>
<keyword evidence="1" id="KW-0812">Transmembrane</keyword>
<evidence type="ECO:0000313" key="3">
    <source>
        <dbReference type="Proteomes" id="UP000014155"/>
    </source>
</evidence>
<dbReference type="RefSeq" id="WP_004626714.1">
    <property type="nucleotide sequence ID" value="NZ_AORV01000040.1"/>
</dbReference>
<gene>
    <name evidence="2" type="ORF">CTER_2879</name>
</gene>
<sequence>MQKLVRTVLYLFTGITIATALLTLIGIGYVWFVSDIKDLPYLKWLIGVTVVEIASVVLLIGKKGLRYLPETRTDKKKEDTIDFMEKFISTGTNATIISNRASWLISNDKLIKVLKSKIDSGLKIEIITTTEISQQCKEKLNGCSFYVINDNVVPEARFTLVNGDRSGAEKLAIARGVHPEHEFTVFDNNSGPQIIAMAKDIIKKSKELSNVK</sequence>
<name>S0FRV8_RUMCE</name>
<evidence type="ECO:0000313" key="2">
    <source>
        <dbReference type="EMBL" id="EMS71228.1"/>
    </source>
</evidence>
<dbReference type="eggNOG" id="ENOG5030X08">
    <property type="taxonomic scope" value="Bacteria"/>
</dbReference>
<accession>S0FRV8</accession>
<feature type="transmembrane region" description="Helical" evidence="1">
    <location>
        <begin position="7"/>
        <end position="32"/>
    </location>
</feature>
<protein>
    <submittedName>
        <fullName evidence="2">Uncharacterized protein</fullName>
    </submittedName>
</protein>
<dbReference type="PATRIC" id="fig|1195236.3.peg.3197"/>
<keyword evidence="1" id="KW-1133">Transmembrane helix</keyword>
<dbReference type="EMBL" id="AORV01000040">
    <property type="protein sequence ID" value="EMS71228.1"/>
    <property type="molecule type" value="Genomic_DNA"/>
</dbReference>
<proteinExistence type="predicted"/>
<keyword evidence="3" id="KW-1185">Reference proteome</keyword>